<feature type="compositionally biased region" description="Polar residues" evidence="1">
    <location>
        <begin position="109"/>
        <end position="121"/>
    </location>
</feature>
<feature type="compositionally biased region" description="Polar residues" evidence="1">
    <location>
        <begin position="64"/>
        <end position="89"/>
    </location>
</feature>
<evidence type="ECO:0000313" key="3">
    <source>
        <dbReference type="Proteomes" id="UP001259832"/>
    </source>
</evidence>
<dbReference type="Proteomes" id="UP001259832">
    <property type="component" value="Unassembled WGS sequence"/>
</dbReference>
<name>A0AAD9G1U8_9STRA</name>
<dbReference type="EMBL" id="JASMQC010000040">
    <property type="protein sequence ID" value="KAK1930255.1"/>
    <property type="molecule type" value="Genomic_DNA"/>
</dbReference>
<gene>
    <name evidence="2" type="ORF">P3T76_014215</name>
</gene>
<feature type="region of interest" description="Disordered" evidence="1">
    <location>
        <begin position="33"/>
        <end position="121"/>
    </location>
</feature>
<organism evidence="2 3">
    <name type="scientific">Phytophthora citrophthora</name>
    <dbReference type="NCBI Taxonomy" id="4793"/>
    <lineage>
        <taxon>Eukaryota</taxon>
        <taxon>Sar</taxon>
        <taxon>Stramenopiles</taxon>
        <taxon>Oomycota</taxon>
        <taxon>Peronosporomycetes</taxon>
        <taxon>Peronosporales</taxon>
        <taxon>Peronosporaceae</taxon>
        <taxon>Phytophthora</taxon>
    </lineage>
</organism>
<accession>A0AAD9G1U8</accession>
<evidence type="ECO:0000256" key="1">
    <source>
        <dbReference type="SAM" id="MobiDB-lite"/>
    </source>
</evidence>
<proteinExistence type="predicted"/>
<keyword evidence="3" id="KW-1185">Reference proteome</keyword>
<reference evidence="2" key="1">
    <citation type="submission" date="2023-08" db="EMBL/GenBank/DDBJ databases">
        <title>Reference Genome Resource for the Citrus Pathogen Phytophthora citrophthora.</title>
        <authorList>
            <person name="Moller H."/>
            <person name="Coetzee B."/>
            <person name="Rose L.J."/>
            <person name="Van Niekerk J.M."/>
        </authorList>
    </citation>
    <scope>NUCLEOTIDE SEQUENCE</scope>
    <source>
        <strain evidence="2">STE-U-9442</strain>
    </source>
</reference>
<feature type="compositionally biased region" description="Pro residues" evidence="1">
    <location>
        <begin position="90"/>
        <end position="102"/>
    </location>
</feature>
<comment type="caution">
    <text evidence="2">The sequence shown here is derived from an EMBL/GenBank/DDBJ whole genome shotgun (WGS) entry which is preliminary data.</text>
</comment>
<protein>
    <submittedName>
        <fullName evidence="2">Uncharacterized protein</fullName>
    </submittedName>
</protein>
<evidence type="ECO:0000313" key="2">
    <source>
        <dbReference type="EMBL" id="KAK1930255.1"/>
    </source>
</evidence>
<sequence>MLGGNLGLGLGMPFSSSGLGAGFQMPSAGNVNGAPSLGWGNHGSESRPFAPMADLAAIEHESARYQQRTSSLSAFLGSATPSTQTETQDPSPPRMPTRPPPGFAAASMGVQQQQPKSFFNP</sequence>
<dbReference type="AlphaFoldDB" id="A0AAD9G1U8"/>